<dbReference type="EMBL" id="BDJL01000016">
    <property type="protein sequence ID" value="GAV24712.1"/>
    <property type="molecule type" value="Genomic_DNA"/>
</dbReference>
<accession>A0A1L8D0M1</accession>
<protein>
    <recommendedName>
        <fullName evidence="3">Asp23/Gls24 family envelope stress response protein</fullName>
    </recommendedName>
</protein>
<evidence type="ECO:0008006" key="3">
    <source>
        <dbReference type="Google" id="ProtNLM"/>
    </source>
</evidence>
<sequence>MATIGFVGPSGTGKSHRAALIAFENNCQIIIDDGLIIKGQKILGGISAKKQTSKIAAIRTALFQDSSHREIAKKILENYQSANILVLGTSKEMVEKICENLTLEKPERFIYINDVASPDEIKIARFHRSRLGKHVIPVPAFEVKKSFPAIFFEPVKIYFKRGKRVKTVFDKTIVKPFYNELGKLSIAEEALEKILAFLLSQNKPVKKVLNIDLTYSFGQLAATVEIAVEKSSNIPQQIKKVIPYVIKEFEGQTGIEIVKLDVIVKKIII</sequence>
<keyword evidence="2" id="KW-1185">Reference proteome</keyword>
<dbReference type="OrthoDB" id="5429664at2"/>
<dbReference type="SUPFAM" id="SSF52540">
    <property type="entry name" value="P-loop containing nucleoside triphosphate hydrolases"/>
    <property type="match status" value="1"/>
</dbReference>
<reference evidence="2" key="1">
    <citation type="submission" date="2016-12" db="EMBL/GenBank/DDBJ databases">
        <title>Draft Genome Sequences od Carboxydothermus pertinax and islandicus, Hydrogenogenic Carboxydotrophic Bacteria.</title>
        <authorList>
            <person name="Fukuyama Y."/>
            <person name="Ohmae K."/>
            <person name="Yoneda Y."/>
            <person name="Yoshida T."/>
            <person name="Sako Y."/>
        </authorList>
    </citation>
    <scope>NUCLEOTIDE SEQUENCE [LARGE SCALE GENOMIC DNA]</scope>
    <source>
        <strain evidence="2">SET</strain>
    </source>
</reference>
<dbReference type="InterPro" id="IPR027417">
    <property type="entry name" value="P-loop_NTPase"/>
</dbReference>
<comment type="caution">
    <text evidence="1">The sequence shown here is derived from an EMBL/GenBank/DDBJ whole genome shotgun (WGS) entry which is preliminary data.</text>
</comment>
<evidence type="ECO:0000313" key="1">
    <source>
        <dbReference type="EMBL" id="GAV24712.1"/>
    </source>
</evidence>
<dbReference type="STRING" id="661089.ciss_06450"/>
<gene>
    <name evidence="1" type="ORF">ciss_06450</name>
</gene>
<dbReference type="Proteomes" id="UP000187338">
    <property type="component" value="Unassembled WGS sequence"/>
</dbReference>
<evidence type="ECO:0000313" key="2">
    <source>
        <dbReference type="Proteomes" id="UP000187338"/>
    </source>
</evidence>
<dbReference type="RefSeq" id="WP_075864894.1">
    <property type="nucleotide sequence ID" value="NZ_BDJL01000016.1"/>
</dbReference>
<dbReference type="Gene3D" id="3.40.50.300">
    <property type="entry name" value="P-loop containing nucleotide triphosphate hydrolases"/>
    <property type="match status" value="1"/>
</dbReference>
<dbReference type="AlphaFoldDB" id="A0A1L8D0M1"/>
<name>A0A1L8D0M1_9THEO</name>
<proteinExistence type="predicted"/>
<organism evidence="1 2">
    <name type="scientific">Carboxydothermus islandicus</name>
    <dbReference type="NCBI Taxonomy" id="661089"/>
    <lineage>
        <taxon>Bacteria</taxon>
        <taxon>Bacillati</taxon>
        <taxon>Bacillota</taxon>
        <taxon>Clostridia</taxon>
        <taxon>Thermoanaerobacterales</taxon>
        <taxon>Thermoanaerobacteraceae</taxon>
        <taxon>Carboxydothermus</taxon>
    </lineage>
</organism>